<evidence type="ECO:0000313" key="2">
    <source>
        <dbReference type="EMBL" id="ANJ20796.1"/>
    </source>
</evidence>
<proteinExistence type="predicted"/>
<reference evidence="2 3" key="1">
    <citation type="journal article" date="2016" name="Curr. Microbiol.">
        <title>Characterization and Complete Genome Sequences of Three N4-Like Roseobacter Phages Isolated from the South China Sea.</title>
        <authorList>
            <person name="Li B."/>
            <person name="Zhang S."/>
            <person name="Long L."/>
            <person name="Huang S."/>
        </authorList>
    </citation>
    <scope>NUCLEOTIDE SEQUENCE [LARGE SCALE GENOMIC DNA]</scope>
</reference>
<accession>A0A191VYL2</accession>
<protein>
    <submittedName>
        <fullName evidence="2">Endoribonuclease RusA</fullName>
    </submittedName>
</protein>
<evidence type="ECO:0000256" key="1">
    <source>
        <dbReference type="SAM" id="MobiDB-lite"/>
    </source>
</evidence>
<feature type="compositionally biased region" description="Low complexity" evidence="1">
    <location>
        <begin position="185"/>
        <end position="198"/>
    </location>
</feature>
<feature type="compositionally biased region" description="Acidic residues" evidence="1">
    <location>
        <begin position="155"/>
        <end position="170"/>
    </location>
</feature>
<sequence length="248" mass="26034">MDKIWIHYTVFAPTARTLDTMNVGSIVDKYFSDALTELGRIPDDNHKHIVFSSFSFGGIVKLDGHAIATIYELEEEKPMRILLDQADIQTALDNHVQTLGLTGASGVALSVNDAGEIEAEVQMGEAAETTAPAPKPKNKGGRPKGSRNKPKAPEVEETADVEESADDAGDGSDSGGSDASEEAAETGTDTATEGSETENPSEKPEPKSSSSIFESEGDEEGTSDSASGEAVDAAKPAGKKKSSIFDVD</sequence>
<gene>
    <name evidence="2" type="ORF">RDp01_gp62</name>
</gene>
<name>A0A191VYL2_9CAUD</name>
<dbReference type="Proteomes" id="UP000259976">
    <property type="component" value="Segment"/>
</dbReference>
<keyword evidence="3" id="KW-1185">Reference proteome</keyword>
<dbReference type="EMBL" id="KU885989">
    <property type="protein sequence ID" value="ANJ20796.1"/>
    <property type="molecule type" value="Genomic_DNA"/>
</dbReference>
<organism evidence="2 3">
    <name type="scientific">Roseobacter phage RD-1410W1-01</name>
    <dbReference type="NCBI Taxonomy" id="1815984"/>
    <lineage>
        <taxon>Viruses</taxon>
        <taxon>Duplodnaviria</taxon>
        <taxon>Heunggongvirae</taxon>
        <taxon>Uroviricota</taxon>
        <taxon>Caudoviricetes</taxon>
        <taxon>Schitoviridae</taxon>
        <taxon>Rhodovirinae</taxon>
        <taxon>Aoqinvirus</taxon>
        <taxon>Aoqinvirus RD1410W101</taxon>
    </lineage>
</organism>
<feature type="region of interest" description="Disordered" evidence="1">
    <location>
        <begin position="124"/>
        <end position="248"/>
    </location>
</feature>
<evidence type="ECO:0000313" key="3">
    <source>
        <dbReference type="Proteomes" id="UP000259976"/>
    </source>
</evidence>
<feature type="compositionally biased region" description="Basic residues" evidence="1">
    <location>
        <begin position="136"/>
        <end position="150"/>
    </location>
</feature>